<accession>A0ABR9ZKY6</accession>
<dbReference type="GO" id="GO:0008168">
    <property type="term" value="F:methyltransferase activity"/>
    <property type="evidence" value="ECO:0007669"/>
    <property type="project" value="UniProtKB-KW"/>
</dbReference>
<keyword evidence="2" id="KW-0808">Transferase</keyword>
<dbReference type="PANTHER" id="PTHR43591:SF24">
    <property type="entry name" value="2-METHOXY-6-POLYPRENYL-1,4-BENZOQUINOL METHYLASE, MITOCHONDRIAL"/>
    <property type="match status" value="1"/>
</dbReference>
<dbReference type="Proteomes" id="UP000635902">
    <property type="component" value="Unassembled WGS sequence"/>
</dbReference>
<evidence type="ECO:0000313" key="3">
    <source>
        <dbReference type="Proteomes" id="UP000635902"/>
    </source>
</evidence>
<dbReference type="GO" id="GO:0032259">
    <property type="term" value="P:methylation"/>
    <property type="evidence" value="ECO:0007669"/>
    <property type="project" value="UniProtKB-KW"/>
</dbReference>
<proteinExistence type="predicted"/>
<dbReference type="PANTHER" id="PTHR43591">
    <property type="entry name" value="METHYLTRANSFERASE"/>
    <property type="match status" value="1"/>
</dbReference>
<name>A0ABR9ZKY6_9CORY</name>
<gene>
    <name evidence="2" type="ORF">IRY30_08235</name>
</gene>
<organism evidence="2 3">
    <name type="scientific">Corynebacterium suicordis DSM 45110</name>
    <dbReference type="NCBI Taxonomy" id="1121369"/>
    <lineage>
        <taxon>Bacteria</taxon>
        <taxon>Bacillati</taxon>
        <taxon>Actinomycetota</taxon>
        <taxon>Actinomycetes</taxon>
        <taxon>Mycobacteriales</taxon>
        <taxon>Corynebacteriaceae</taxon>
        <taxon>Corynebacterium</taxon>
    </lineage>
</organism>
<dbReference type="RefSeq" id="WP_194556923.1">
    <property type="nucleotide sequence ID" value="NZ_JADKMY010000002.1"/>
</dbReference>
<reference evidence="2 3" key="1">
    <citation type="submission" date="2020-10" db="EMBL/GenBank/DDBJ databases">
        <title>Novel species in genus Corynebacterium.</title>
        <authorList>
            <person name="Zhang G."/>
        </authorList>
    </citation>
    <scope>NUCLEOTIDE SEQUENCE [LARGE SCALE GENOMIC DNA]</scope>
    <source>
        <strain evidence="2 3">DSM 45110</strain>
    </source>
</reference>
<keyword evidence="3" id="KW-1185">Reference proteome</keyword>
<evidence type="ECO:0000313" key="2">
    <source>
        <dbReference type="EMBL" id="MBF4554057.1"/>
    </source>
</evidence>
<dbReference type="InterPro" id="IPR013216">
    <property type="entry name" value="Methyltransf_11"/>
</dbReference>
<dbReference type="SUPFAM" id="SSF53335">
    <property type="entry name" value="S-adenosyl-L-methionine-dependent methyltransferases"/>
    <property type="match status" value="1"/>
</dbReference>
<keyword evidence="2" id="KW-0489">Methyltransferase</keyword>
<comment type="caution">
    <text evidence="2">The sequence shown here is derived from an EMBL/GenBank/DDBJ whole genome shotgun (WGS) entry which is preliminary data.</text>
</comment>
<dbReference type="CDD" id="cd02440">
    <property type="entry name" value="AdoMet_MTases"/>
    <property type="match status" value="1"/>
</dbReference>
<dbReference type="Pfam" id="PF08241">
    <property type="entry name" value="Methyltransf_11"/>
    <property type="match status" value="1"/>
</dbReference>
<sequence>MSHDHTYLHGEGHAQHVHAARSAEDSAAFLLPHLTADTRLLDVGCGPGTITLDLADRIAQLGGSSSQVTGADSSESAIATALNLATDRGLGTEFFLSDASSLPFEDNSFDIVFASQMLHHVSDPIAALKEFTRVTRPGGLITSREIDYGAMLWYPPTPGLSRWRAVFSVISDLNGNQPNAGRHLPYWFTQAGLSDLTVSSSNWTYGSAEEKQTLASSWSQRTQEENYRELAAQALGESADEAIEQIVDGWNTWAQTPGSLFLMPHVEVIARKA</sequence>
<feature type="domain" description="Methyltransferase type 11" evidence="1">
    <location>
        <begin position="41"/>
        <end position="141"/>
    </location>
</feature>
<dbReference type="EMBL" id="JADKMY010000002">
    <property type="protein sequence ID" value="MBF4554057.1"/>
    <property type="molecule type" value="Genomic_DNA"/>
</dbReference>
<evidence type="ECO:0000259" key="1">
    <source>
        <dbReference type="Pfam" id="PF08241"/>
    </source>
</evidence>
<dbReference type="Gene3D" id="3.40.50.150">
    <property type="entry name" value="Vaccinia Virus protein VP39"/>
    <property type="match status" value="1"/>
</dbReference>
<dbReference type="InterPro" id="IPR029063">
    <property type="entry name" value="SAM-dependent_MTases_sf"/>
</dbReference>
<protein>
    <submittedName>
        <fullName evidence="2">Methyltransferase domain-containing protein</fullName>
    </submittedName>
</protein>